<gene>
    <name evidence="8" type="ORF">DI598_02250</name>
</gene>
<dbReference type="AlphaFoldDB" id="A0A2W5FDW0"/>
<evidence type="ECO:0000259" key="5">
    <source>
        <dbReference type="Pfam" id="PF02836"/>
    </source>
</evidence>
<evidence type="ECO:0000259" key="7">
    <source>
        <dbReference type="Pfam" id="PF22666"/>
    </source>
</evidence>
<feature type="domain" description="Glycoside hydrolase family 2 catalytic" evidence="5">
    <location>
        <begin position="457"/>
        <end position="545"/>
    </location>
</feature>
<dbReference type="InterPro" id="IPR006103">
    <property type="entry name" value="Glyco_hydro_2_cat"/>
</dbReference>
<dbReference type="SUPFAM" id="SSF49785">
    <property type="entry name" value="Galactose-binding domain-like"/>
    <property type="match status" value="1"/>
</dbReference>
<dbReference type="SUPFAM" id="SSF49303">
    <property type="entry name" value="beta-Galactosidase/glucuronidase domain"/>
    <property type="match status" value="3"/>
</dbReference>
<dbReference type="InterPro" id="IPR036156">
    <property type="entry name" value="Beta-gal/glucu_dom_sf"/>
</dbReference>
<dbReference type="PANTHER" id="PTHR43536">
    <property type="entry name" value="MANNOSYLGLYCOPROTEIN ENDO-BETA-MANNOSIDASE"/>
    <property type="match status" value="1"/>
</dbReference>
<feature type="domain" description="Exo-beta-D-glucosaminidase Ig-fold" evidence="6">
    <location>
        <begin position="819"/>
        <end position="921"/>
    </location>
</feature>
<comment type="similarity">
    <text evidence="1">Belongs to the glycosyl hydrolase 2 family.</text>
</comment>
<dbReference type="InterPro" id="IPR043534">
    <property type="entry name" value="EBDG/EBM"/>
</dbReference>
<dbReference type="PANTHER" id="PTHR43536:SF1">
    <property type="entry name" value="MANNOSYLGLYCOPROTEIN ENDO-BETA-MANNOSIDASE"/>
    <property type="match status" value="1"/>
</dbReference>
<evidence type="ECO:0000259" key="4">
    <source>
        <dbReference type="Pfam" id="PF00703"/>
    </source>
</evidence>
<organism evidence="8 9">
    <name type="scientific">Pseudopedobacter saltans</name>
    <dbReference type="NCBI Taxonomy" id="151895"/>
    <lineage>
        <taxon>Bacteria</taxon>
        <taxon>Pseudomonadati</taxon>
        <taxon>Bacteroidota</taxon>
        <taxon>Sphingobacteriia</taxon>
        <taxon>Sphingobacteriales</taxon>
        <taxon>Sphingobacteriaceae</taxon>
        <taxon>Pseudopedobacter</taxon>
    </lineage>
</organism>
<reference evidence="8 9" key="1">
    <citation type="submission" date="2017-11" db="EMBL/GenBank/DDBJ databases">
        <title>Infants hospitalized years apart are colonized by the same room-sourced microbial strains.</title>
        <authorList>
            <person name="Brooks B."/>
            <person name="Olm M.R."/>
            <person name="Firek B.A."/>
            <person name="Baker R."/>
            <person name="Thomas B.C."/>
            <person name="Morowitz M.J."/>
            <person name="Banfield J.F."/>
        </authorList>
    </citation>
    <scope>NUCLEOTIDE SEQUENCE [LARGE SCALE GENOMIC DNA]</scope>
    <source>
        <strain evidence="8">S2_009_000_R2_76</strain>
    </source>
</reference>
<dbReference type="Pfam" id="PF02836">
    <property type="entry name" value="Glyco_hydro_2_C"/>
    <property type="match status" value="1"/>
</dbReference>
<dbReference type="Pfam" id="PF18368">
    <property type="entry name" value="Ig_GlcNase"/>
    <property type="match status" value="1"/>
</dbReference>
<evidence type="ECO:0000313" key="9">
    <source>
        <dbReference type="Proteomes" id="UP000249645"/>
    </source>
</evidence>
<dbReference type="InterPro" id="IPR017853">
    <property type="entry name" value="GH"/>
</dbReference>
<dbReference type="GO" id="GO:0005975">
    <property type="term" value="P:carbohydrate metabolic process"/>
    <property type="evidence" value="ECO:0007669"/>
    <property type="project" value="InterPro"/>
</dbReference>
<keyword evidence="3" id="KW-0326">Glycosidase</keyword>
<evidence type="ECO:0008006" key="10">
    <source>
        <dbReference type="Google" id="ProtNLM"/>
    </source>
</evidence>
<evidence type="ECO:0000256" key="3">
    <source>
        <dbReference type="ARBA" id="ARBA00023295"/>
    </source>
</evidence>
<dbReference type="EMBL" id="QFOI01000020">
    <property type="protein sequence ID" value="PZP51830.1"/>
    <property type="molecule type" value="Genomic_DNA"/>
</dbReference>
<dbReference type="InterPro" id="IPR008979">
    <property type="entry name" value="Galactose-bd-like_sf"/>
</dbReference>
<dbReference type="SUPFAM" id="SSF51445">
    <property type="entry name" value="(Trans)glycosidases"/>
    <property type="match status" value="1"/>
</dbReference>
<feature type="domain" description="Glycoside hydrolase family 2 immunoglobulin-like beta-sandwich" evidence="4">
    <location>
        <begin position="265"/>
        <end position="386"/>
    </location>
</feature>
<keyword evidence="2" id="KW-0378">Hydrolase</keyword>
<accession>A0A2W5FDW0</accession>
<proteinExistence type="inferred from homology"/>
<protein>
    <recommendedName>
        <fullName evidence="10">Exo-1,4-beta-D-glucosaminidase</fullName>
    </recommendedName>
</protein>
<sequence length="932" mass="105359">MKRFSYLNITVTILTIACSIGDYVSAQVSNLSSQFQLSDFQVQSSEVVGNNGVELSNSHYQPSVKWHPTKVPSTVLNTLVNNKIYPDPYQGLNNMHIPDASDLFNEKYDLLQYSHLGKKINPWKKPYWYITTFNIPSESSNKHISLVLKGINYRAAIWVNGKLIADSSKVAGMFGSYDLDITNAAKAGQINGLAIKIYPLDYPGEPDTEQLKAMGPFFLNGGPTGDIGKNVTMLCSVGWDWMPPVRDRNMGIWQPVYIRTTGKTTIEKPKIITDLQLPDTSKAYISLEMQLHNYRRRTANGNIIVSITPENFRDNRLIAISKKISLAGNKTSTIKLSHQDIKELTIDNPKLWWPNGYGTPNLYRIQIQYKEGNDILDSNSFVFGIRSVSTMAREQRGVTRRDFFVNGKRIHLIGGAWVPDMMLNRDSLRNFQELELCRNANNNLIRIWGGGVTPEDPFWDACDRLGLLVWSDFWITGDTQGEFKGSPDYPLDGKIFTKNVISTIYRIRNHPSLLVWTGGNEGHARKDLYFAMRDNVINLDGTRPFIPSSSGYAHLPSDWPQSWPDNKESGVFSGGPYAWKDPKHYFALADTAKDWVFKDETGIPSQPPLSTLNKIIADTTWDRSLPFPINNSWGYHDAATGAGQYDKYYMEMVKRYGQPSTKADFSQKMQLLNWLGYQGIFEAAEHRLNDNGGVMLWKLNAAFPSVIWQIYDWYMQPNAGYYAMQNACEPIHIQINPRDSSIEVFNRTYQPISGLTAEIEIWNMNGNRTNRLSMNNIDIDTSTVKVIGSLQKILGSKKEPSMLFLRLKSAKGKTVSYNTYWIAPNDDFKSMANMPKTTLSVREFSTLSIEGKTSRAYQISNTGTSPAFFVNIRLTKNGEELQPTLWSSNYISLLPGESQIVKVGFATSPSKIAAELDGWNVDYQKIAGRIRD</sequence>
<comment type="caution">
    <text evidence="8">The sequence shown here is derived from an EMBL/GenBank/DDBJ whole genome shotgun (WGS) entry which is preliminary data.</text>
</comment>
<evidence type="ECO:0000256" key="2">
    <source>
        <dbReference type="ARBA" id="ARBA00022801"/>
    </source>
</evidence>
<dbReference type="InterPro" id="IPR054593">
    <property type="entry name" value="Beta-mannosidase-like_N2"/>
</dbReference>
<dbReference type="Pfam" id="PF22666">
    <property type="entry name" value="Glyco_hydro_2_N2"/>
    <property type="match status" value="1"/>
</dbReference>
<dbReference type="Proteomes" id="UP000249645">
    <property type="component" value="Unassembled WGS sequence"/>
</dbReference>
<feature type="domain" description="Beta-mannosidase-like galactose-binding" evidence="7">
    <location>
        <begin position="123"/>
        <end position="254"/>
    </location>
</feature>
<dbReference type="InterPro" id="IPR041351">
    <property type="entry name" value="Ig_GlcNase"/>
</dbReference>
<dbReference type="PROSITE" id="PS51257">
    <property type="entry name" value="PROKAR_LIPOPROTEIN"/>
    <property type="match status" value="1"/>
</dbReference>
<dbReference type="Gene3D" id="3.20.20.80">
    <property type="entry name" value="Glycosidases"/>
    <property type="match status" value="1"/>
</dbReference>
<dbReference type="InterPro" id="IPR006102">
    <property type="entry name" value="Ig-like_GH2"/>
</dbReference>
<evidence type="ECO:0000313" key="8">
    <source>
        <dbReference type="EMBL" id="PZP51830.1"/>
    </source>
</evidence>
<dbReference type="GO" id="GO:0004553">
    <property type="term" value="F:hydrolase activity, hydrolyzing O-glycosyl compounds"/>
    <property type="evidence" value="ECO:0007669"/>
    <property type="project" value="InterPro"/>
</dbReference>
<dbReference type="Gene3D" id="2.60.120.260">
    <property type="entry name" value="Galactose-binding domain-like"/>
    <property type="match status" value="1"/>
</dbReference>
<dbReference type="Gene3D" id="2.60.40.10">
    <property type="entry name" value="Immunoglobulins"/>
    <property type="match status" value="2"/>
</dbReference>
<name>A0A2W5FDW0_9SPHI</name>
<evidence type="ECO:0000256" key="1">
    <source>
        <dbReference type="ARBA" id="ARBA00007401"/>
    </source>
</evidence>
<evidence type="ECO:0000259" key="6">
    <source>
        <dbReference type="Pfam" id="PF18368"/>
    </source>
</evidence>
<dbReference type="Pfam" id="PF00703">
    <property type="entry name" value="Glyco_hydro_2"/>
    <property type="match status" value="1"/>
</dbReference>
<dbReference type="InterPro" id="IPR013783">
    <property type="entry name" value="Ig-like_fold"/>
</dbReference>